<sequence length="220" mass="23940">MNELGGFDPVKHGPQIWALQGMKWRKADMEMARVFKGWSASRLAAVLALDVGDVERVLKHSDSRGTPPASRAGKELGRVASARHAPLAAPLPPVTAAPRPDPPAPRERRPVSAALQALREFGAGLIGAAPASVEPPAVGSDWIPRYMLQAQPFEPGGFTLDPREGGGGRSWICVTTLDFFRVEAVAGNVVLVRVYWQDMTTPVFIRCRLDRWHNIARPVV</sequence>
<accession>A0ABQ2SB37</accession>
<gene>
    <name evidence="2" type="ORF">GCM10008961_03740</name>
</gene>
<name>A0ABQ2SB37_9DEIO</name>
<evidence type="ECO:0000256" key="1">
    <source>
        <dbReference type="SAM" id="MobiDB-lite"/>
    </source>
</evidence>
<evidence type="ECO:0000313" key="3">
    <source>
        <dbReference type="Proteomes" id="UP000620633"/>
    </source>
</evidence>
<feature type="region of interest" description="Disordered" evidence="1">
    <location>
        <begin position="87"/>
        <end position="110"/>
    </location>
</feature>
<evidence type="ECO:0000313" key="2">
    <source>
        <dbReference type="EMBL" id="GGS15568.1"/>
    </source>
</evidence>
<dbReference type="Proteomes" id="UP000620633">
    <property type="component" value="Unassembled WGS sequence"/>
</dbReference>
<feature type="compositionally biased region" description="Pro residues" evidence="1">
    <location>
        <begin position="89"/>
        <end position="103"/>
    </location>
</feature>
<keyword evidence="3" id="KW-1185">Reference proteome</keyword>
<comment type="caution">
    <text evidence="2">The sequence shown here is derived from an EMBL/GenBank/DDBJ whole genome shotgun (WGS) entry which is preliminary data.</text>
</comment>
<protein>
    <submittedName>
        <fullName evidence="2">Uncharacterized protein</fullName>
    </submittedName>
</protein>
<dbReference type="EMBL" id="BMQO01000001">
    <property type="protein sequence ID" value="GGS15568.1"/>
    <property type="molecule type" value="Genomic_DNA"/>
</dbReference>
<reference evidence="3" key="1">
    <citation type="journal article" date="2019" name="Int. J. Syst. Evol. Microbiol.">
        <title>The Global Catalogue of Microorganisms (GCM) 10K type strain sequencing project: providing services to taxonomists for standard genome sequencing and annotation.</title>
        <authorList>
            <consortium name="The Broad Institute Genomics Platform"/>
            <consortium name="The Broad Institute Genome Sequencing Center for Infectious Disease"/>
            <person name="Wu L."/>
            <person name="Ma J."/>
        </authorList>
    </citation>
    <scope>NUCLEOTIDE SEQUENCE [LARGE SCALE GENOMIC DNA]</scope>
    <source>
        <strain evidence="3">JCM 31406</strain>
    </source>
</reference>
<proteinExistence type="predicted"/>
<organism evidence="2 3">
    <name type="scientific">Deinococcus knuensis</name>
    <dbReference type="NCBI Taxonomy" id="1837380"/>
    <lineage>
        <taxon>Bacteria</taxon>
        <taxon>Thermotogati</taxon>
        <taxon>Deinococcota</taxon>
        <taxon>Deinococci</taxon>
        <taxon>Deinococcales</taxon>
        <taxon>Deinococcaceae</taxon>
        <taxon>Deinococcus</taxon>
    </lineage>
</organism>